<accession>A0A375AGD2</accession>
<protein>
    <submittedName>
        <fullName evidence="1">Uncharacterized protein</fullName>
    </submittedName>
</protein>
<proteinExistence type="predicted"/>
<name>A0A375AGD2_9GAMM</name>
<evidence type="ECO:0000313" key="2">
    <source>
        <dbReference type="Proteomes" id="UP000294820"/>
    </source>
</evidence>
<evidence type="ECO:0000313" key="1">
    <source>
        <dbReference type="EMBL" id="SLM65168.1"/>
    </source>
</evidence>
<keyword evidence="2" id="KW-1185">Reference proteome</keyword>
<dbReference type="KEGG" id="daq:DAQ1742_04423"/>
<dbReference type="AlphaFoldDB" id="A0A375AGD2"/>
<gene>
    <name evidence="1" type="ORF">DAQ1742_04423</name>
</gene>
<dbReference type="Proteomes" id="UP000294820">
    <property type="component" value="Chromosome 1"/>
</dbReference>
<sequence length="38" mass="4398">MKNGDSPCCIVFLTNRLDTGLTRIFHKCRDDVDEFSFC</sequence>
<organism evidence="1 2">
    <name type="scientific">Dickeya aquatica</name>
    <dbReference type="NCBI Taxonomy" id="1401087"/>
    <lineage>
        <taxon>Bacteria</taxon>
        <taxon>Pseudomonadati</taxon>
        <taxon>Pseudomonadota</taxon>
        <taxon>Gammaproteobacteria</taxon>
        <taxon>Enterobacterales</taxon>
        <taxon>Pectobacteriaceae</taxon>
        <taxon>Dickeya</taxon>
    </lineage>
</organism>
<dbReference type="EMBL" id="LT615367">
    <property type="protein sequence ID" value="SLM65168.1"/>
    <property type="molecule type" value="Genomic_DNA"/>
</dbReference>
<reference evidence="1 2" key="1">
    <citation type="submission" date="2016-09" db="EMBL/GenBank/DDBJ databases">
        <authorList>
            <person name="Reverchon S."/>
            <person name="Nasser W."/>
            <person name="Leonard S."/>
            <person name="Brochier C."/>
            <person name="Duprey A."/>
        </authorList>
    </citation>
    <scope>NUCLEOTIDE SEQUENCE [LARGE SCALE GENOMIC DNA]</scope>
    <source>
        <strain evidence="1 2">174/2</strain>
    </source>
</reference>